<evidence type="ECO:0000313" key="1">
    <source>
        <dbReference type="EMBL" id="KAK3727302.1"/>
    </source>
</evidence>
<protein>
    <submittedName>
        <fullName evidence="1">Uncharacterized protein</fullName>
    </submittedName>
</protein>
<sequence length="76" mass="8883">MYRPTSKVSVAKQLGRDVTCQWLTDQEDATWRKERLLGLRSGLRSNRAVQSFWPGQRLATPLIFTMEQYMLNSNFC</sequence>
<dbReference type="EMBL" id="JAWDGP010007247">
    <property type="protein sequence ID" value="KAK3727302.1"/>
    <property type="molecule type" value="Genomic_DNA"/>
</dbReference>
<name>A0AAE1CQ23_9GAST</name>
<accession>A0AAE1CQ23</accession>
<dbReference type="AlphaFoldDB" id="A0AAE1CQ23"/>
<organism evidence="1 2">
    <name type="scientific">Elysia crispata</name>
    <name type="common">lettuce slug</name>
    <dbReference type="NCBI Taxonomy" id="231223"/>
    <lineage>
        <taxon>Eukaryota</taxon>
        <taxon>Metazoa</taxon>
        <taxon>Spiralia</taxon>
        <taxon>Lophotrochozoa</taxon>
        <taxon>Mollusca</taxon>
        <taxon>Gastropoda</taxon>
        <taxon>Heterobranchia</taxon>
        <taxon>Euthyneura</taxon>
        <taxon>Panpulmonata</taxon>
        <taxon>Sacoglossa</taxon>
        <taxon>Placobranchoidea</taxon>
        <taxon>Plakobranchidae</taxon>
        <taxon>Elysia</taxon>
    </lineage>
</organism>
<reference evidence="1" key="1">
    <citation type="journal article" date="2023" name="G3 (Bethesda)">
        <title>A reference genome for the long-term kleptoplast-retaining sea slug Elysia crispata morphotype clarki.</title>
        <authorList>
            <person name="Eastman K.E."/>
            <person name="Pendleton A.L."/>
            <person name="Shaikh M.A."/>
            <person name="Suttiyut T."/>
            <person name="Ogas R."/>
            <person name="Tomko P."/>
            <person name="Gavelis G."/>
            <person name="Widhalm J.R."/>
            <person name="Wisecaver J.H."/>
        </authorList>
    </citation>
    <scope>NUCLEOTIDE SEQUENCE</scope>
    <source>
        <strain evidence="1">ECLA1</strain>
    </source>
</reference>
<keyword evidence="2" id="KW-1185">Reference proteome</keyword>
<proteinExistence type="predicted"/>
<evidence type="ECO:0000313" key="2">
    <source>
        <dbReference type="Proteomes" id="UP001283361"/>
    </source>
</evidence>
<comment type="caution">
    <text evidence="1">The sequence shown here is derived from an EMBL/GenBank/DDBJ whole genome shotgun (WGS) entry which is preliminary data.</text>
</comment>
<dbReference type="Proteomes" id="UP001283361">
    <property type="component" value="Unassembled WGS sequence"/>
</dbReference>
<gene>
    <name evidence="1" type="ORF">RRG08_049925</name>
</gene>